<dbReference type="Pfam" id="PF07729">
    <property type="entry name" value="FCD"/>
    <property type="match status" value="1"/>
</dbReference>
<dbReference type="GO" id="GO:0003677">
    <property type="term" value="F:DNA binding"/>
    <property type="evidence" value="ECO:0007669"/>
    <property type="project" value="UniProtKB-KW"/>
</dbReference>
<dbReference type="CDD" id="cd07377">
    <property type="entry name" value="WHTH_GntR"/>
    <property type="match status" value="1"/>
</dbReference>
<dbReference type="GO" id="GO:0003700">
    <property type="term" value="F:DNA-binding transcription factor activity"/>
    <property type="evidence" value="ECO:0007669"/>
    <property type="project" value="InterPro"/>
</dbReference>
<dbReference type="Proteomes" id="UP000316096">
    <property type="component" value="Unassembled WGS sequence"/>
</dbReference>
<accession>A0A543C162</accession>
<keyword evidence="2" id="KW-0238">DNA-binding</keyword>
<feature type="region of interest" description="Disordered" evidence="4">
    <location>
        <begin position="1"/>
        <end position="22"/>
    </location>
</feature>
<evidence type="ECO:0000256" key="2">
    <source>
        <dbReference type="ARBA" id="ARBA00023125"/>
    </source>
</evidence>
<keyword evidence="3" id="KW-0804">Transcription</keyword>
<dbReference type="InterPro" id="IPR011711">
    <property type="entry name" value="GntR_C"/>
</dbReference>
<dbReference type="InterPro" id="IPR000524">
    <property type="entry name" value="Tscrpt_reg_HTH_GntR"/>
</dbReference>
<organism evidence="6 7">
    <name type="scientific">Actinoallomurus bryophytorum</name>
    <dbReference type="NCBI Taxonomy" id="1490222"/>
    <lineage>
        <taxon>Bacteria</taxon>
        <taxon>Bacillati</taxon>
        <taxon>Actinomycetota</taxon>
        <taxon>Actinomycetes</taxon>
        <taxon>Streptosporangiales</taxon>
        <taxon>Thermomonosporaceae</taxon>
        <taxon>Actinoallomurus</taxon>
    </lineage>
</organism>
<evidence type="ECO:0000256" key="3">
    <source>
        <dbReference type="ARBA" id="ARBA00023163"/>
    </source>
</evidence>
<evidence type="ECO:0000256" key="1">
    <source>
        <dbReference type="ARBA" id="ARBA00023015"/>
    </source>
</evidence>
<dbReference type="EMBL" id="VFOZ01000002">
    <property type="protein sequence ID" value="TQL90819.1"/>
    <property type="molecule type" value="Genomic_DNA"/>
</dbReference>
<dbReference type="SUPFAM" id="SSF48008">
    <property type="entry name" value="GntR ligand-binding domain-like"/>
    <property type="match status" value="1"/>
</dbReference>
<dbReference type="RefSeq" id="WP_141962794.1">
    <property type="nucleotide sequence ID" value="NZ_VFOZ01000002.1"/>
</dbReference>
<dbReference type="AlphaFoldDB" id="A0A543C162"/>
<name>A0A543C162_9ACTN</name>
<dbReference type="Pfam" id="PF00392">
    <property type="entry name" value="GntR"/>
    <property type="match status" value="1"/>
</dbReference>
<dbReference type="InterPro" id="IPR008920">
    <property type="entry name" value="TF_FadR/GntR_C"/>
</dbReference>
<dbReference type="SMART" id="SM00895">
    <property type="entry name" value="FCD"/>
    <property type="match status" value="1"/>
</dbReference>
<comment type="caution">
    <text evidence="6">The sequence shown here is derived from an EMBL/GenBank/DDBJ whole genome shotgun (WGS) entry which is preliminary data.</text>
</comment>
<evidence type="ECO:0000313" key="6">
    <source>
        <dbReference type="EMBL" id="TQL90819.1"/>
    </source>
</evidence>
<dbReference type="SMART" id="SM00345">
    <property type="entry name" value="HTH_GNTR"/>
    <property type="match status" value="1"/>
</dbReference>
<protein>
    <submittedName>
        <fullName evidence="6">GntR family transcriptional regulator</fullName>
    </submittedName>
</protein>
<dbReference type="PANTHER" id="PTHR43537:SF45">
    <property type="entry name" value="GNTR FAMILY REGULATORY PROTEIN"/>
    <property type="match status" value="1"/>
</dbReference>
<dbReference type="Gene3D" id="1.10.10.10">
    <property type="entry name" value="Winged helix-like DNA-binding domain superfamily/Winged helix DNA-binding domain"/>
    <property type="match status" value="1"/>
</dbReference>
<proteinExistence type="predicted"/>
<dbReference type="InterPro" id="IPR036388">
    <property type="entry name" value="WH-like_DNA-bd_sf"/>
</dbReference>
<dbReference type="PANTHER" id="PTHR43537">
    <property type="entry name" value="TRANSCRIPTIONAL REGULATOR, GNTR FAMILY"/>
    <property type="match status" value="1"/>
</dbReference>
<sequence>MNATPLPGPGARPVDLSGAVPLDRGTRETDIRELRQEMLFSALRGSEGSSSLAFVIFQELAISIVEGRLPPGEEVNSADLARRFNTSRTPVREALLLLEREGLVIVPPRRRPYVSPVAISQVREIYEIRASLYALVSELVVERATDDEVLGLLSWQAMLQRDADAGDVDAYFWHNVGFRNAEAALSKNFELQRRLSSLGLQMHRFRYVSLSLPGRLLHSLADHERLVRAYTERDVALAVAVTRSLVLRGYHAIERSGRF</sequence>
<gene>
    <name evidence="6" type="ORF">FB559_8132</name>
</gene>
<feature type="domain" description="HTH gntR-type" evidence="5">
    <location>
        <begin position="50"/>
        <end position="117"/>
    </location>
</feature>
<dbReference type="OrthoDB" id="8680240at2"/>
<evidence type="ECO:0000259" key="5">
    <source>
        <dbReference type="PROSITE" id="PS50949"/>
    </source>
</evidence>
<dbReference type="InterPro" id="IPR036390">
    <property type="entry name" value="WH_DNA-bd_sf"/>
</dbReference>
<keyword evidence="1" id="KW-0805">Transcription regulation</keyword>
<keyword evidence="7" id="KW-1185">Reference proteome</keyword>
<evidence type="ECO:0000256" key="4">
    <source>
        <dbReference type="SAM" id="MobiDB-lite"/>
    </source>
</evidence>
<dbReference type="Gene3D" id="1.20.120.530">
    <property type="entry name" value="GntR ligand-binding domain-like"/>
    <property type="match status" value="1"/>
</dbReference>
<feature type="compositionally biased region" description="Pro residues" evidence="4">
    <location>
        <begin position="1"/>
        <end position="10"/>
    </location>
</feature>
<dbReference type="PROSITE" id="PS50949">
    <property type="entry name" value="HTH_GNTR"/>
    <property type="match status" value="1"/>
</dbReference>
<evidence type="ECO:0000313" key="7">
    <source>
        <dbReference type="Proteomes" id="UP000316096"/>
    </source>
</evidence>
<dbReference type="SUPFAM" id="SSF46785">
    <property type="entry name" value="Winged helix' DNA-binding domain"/>
    <property type="match status" value="1"/>
</dbReference>
<reference evidence="6 7" key="1">
    <citation type="submission" date="2019-06" db="EMBL/GenBank/DDBJ databases">
        <title>Sequencing the genomes of 1000 actinobacteria strains.</title>
        <authorList>
            <person name="Klenk H.-P."/>
        </authorList>
    </citation>
    <scope>NUCLEOTIDE SEQUENCE [LARGE SCALE GENOMIC DNA]</scope>
    <source>
        <strain evidence="6 7">DSM 102200</strain>
    </source>
</reference>